<protein>
    <submittedName>
        <fullName evidence="3">YcxB family protein</fullName>
    </submittedName>
</protein>
<dbReference type="EMBL" id="CP050253">
    <property type="protein sequence ID" value="QIQ21197.1"/>
    <property type="molecule type" value="Genomic_DNA"/>
</dbReference>
<evidence type="ECO:0000256" key="1">
    <source>
        <dbReference type="SAM" id="Phobius"/>
    </source>
</evidence>
<keyword evidence="1" id="KW-0812">Transmembrane</keyword>
<keyword evidence="1" id="KW-0472">Membrane</keyword>
<feature type="transmembrane region" description="Helical" evidence="1">
    <location>
        <begin position="55"/>
        <end position="74"/>
    </location>
</feature>
<reference evidence="3 4" key="1">
    <citation type="submission" date="2020-03" db="EMBL/GenBank/DDBJ databases">
        <title>Complete genome sequence of Orbus sp. IPMB12 (BCRC 80908).</title>
        <authorList>
            <person name="Lo W.-S."/>
            <person name="Chang T.-H."/>
            <person name="Kuo C.-H."/>
        </authorList>
    </citation>
    <scope>NUCLEOTIDE SEQUENCE [LARGE SCALE GENOMIC DNA]</scope>
    <source>
        <strain evidence="3 4">IPMB12</strain>
    </source>
</reference>
<proteinExistence type="predicted"/>
<feature type="transmembrane region" description="Helical" evidence="1">
    <location>
        <begin position="28"/>
        <end position="49"/>
    </location>
</feature>
<dbReference type="Proteomes" id="UP000501168">
    <property type="component" value="Chromosome"/>
</dbReference>
<sequence>MKITYRISESDYVGSIKQHFRLTSKHKIMYGAITVVALLLIVWGEGFMYPLAGALLAMVLVSFIIREVIYPWVARRDYKKYPGMKDVFTIEPTNDGFAMTSAHSTFMLTWDIILKWQEDDKYIRIYTMPKLFFTIPKSFIVADGYEPSVITDHLQSRFSQSK</sequence>
<organism evidence="3 4">
    <name type="scientific">Zophobihabitans entericus</name>
    <dbReference type="NCBI Taxonomy" id="1635327"/>
    <lineage>
        <taxon>Bacteria</taxon>
        <taxon>Pseudomonadati</taxon>
        <taxon>Pseudomonadota</taxon>
        <taxon>Gammaproteobacteria</taxon>
        <taxon>Orbales</taxon>
        <taxon>Orbaceae</taxon>
        <taxon>Zophobihabitans</taxon>
    </lineage>
</organism>
<accession>A0A6G9IBI9</accession>
<name>A0A6G9IBI9_9GAMM</name>
<keyword evidence="1" id="KW-1133">Transmembrane helix</keyword>
<evidence type="ECO:0000313" key="3">
    <source>
        <dbReference type="EMBL" id="QIQ21197.1"/>
    </source>
</evidence>
<dbReference type="InterPro" id="IPR025588">
    <property type="entry name" value="YcxB-like_C"/>
</dbReference>
<keyword evidence="4" id="KW-1185">Reference proteome</keyword>
<evidence type="ECO:0000313" key="4">
    <source>
        <dbReference type="Proteomes" id="UP000501168"/>
    </source>
</evidence>
<dbReference type="Pfam" id="PF14317">
    <property type="entry name" value="YcxB"/>
    <property type="match status" value="1"/>
</dbReference>
<dbReference type="AlphaFoldDB" id="A0A6G9IBI9"/>
<dbReference type="RefSeq" id="WP_166915752.1">
    <property type="nucleotide sequence ID" value="NZ_CP050253.1"/>
</dbReference>
<dbReference type="InParanoid" id="A0A6G9IBI9"/>
<feature type="domain" description="YcxB-like C-terminal" evidence="2">
    <location>
        <begin position="93"/>
        <end position="140"/>
    </location>
</feature>
<gene>
    <name evidence="3" type="ORF">IPMB12_05585</name>
</gene>
<evidence type="ECO:0000259" key="2">
    <source>
        <dbReference type="Pfam" id="PF14317"/>
    </source>
</evidence>
<dbReference type="KEGG" id="orb:IPMB12_05585"/>